<dbReference type="OrthoDB" id="5293996at2"/>
<organism evidence="6 7">
    <name type="scientific">Belliella buryatensis</name>
    <dbReference type="NCBI Taxonomy" id="1500549"/>
    <lineage>
        <taxon>Bacteria</taxon>
        <taxon>Pseudomonadati</taxon>
        <taxon>Bacteroidota</taxon>
        <taxon>Cytophagia</taxon>
        <taxon>Cytophagales</taxon>
        <taxon>Cyclobacteriaceae</taxon>
        <taxon>Belliella</taxon>
    </lineage>
</organism>
<protein>
    <submittedName>
        <fullName evidence="6">NADH-FMN oxidoreductase RutF, flavin reductase (DIM6/NTAB) family</fullName>
    </submittedName>
</protein>
<gene>
    <name evidence="6" type="ORF">SAMN06295967_11495</name>
</gene>
<dbReference type="AlphaFoldDB" id="A0A239G275"/>
<comment type="similarity">
    <text evidence="4">Belongs to the flavoredoxin family.</text>
</comment>
<evidence type="ECO:0000256" key="3">
    <source>
        <dbReference type="ARBA" id="ARBA00022643"/>
    </source>
</evidence>
<dbReference type="Pfam" id="PF01613">
    <property type="entry name" value="Flavin_Reduct"/>
    <property type="match status" value="1"/>
</dbReference>
<dbReference type="SUPFAM" id="SSF50475">
    <property type="entry name" value="FMN-binding split barrel"/>
    <property type="match status" value="1"/>
</dbReference>
<dbReference type="GO" id="GO:0016646">
    <property type="term" value="F:oxidoreductase activity, acting on the CH-NH group of donors, NAD or NADP as acceptor"/>
    <property type="evidence" value="ECO:0007669"/>
    <property type="project" value="UniProtKB-ARBA"/>
</dbReference>
<dbReference type="Proteomes" id="UP000198480">
    <property type="component" value="Unassembled WGS sequence"/>
</dbReference>
<evidence type="ECO:0000259" key="5">
    <source>
        <dbReference type="SMART" id="SM00903"/>
    </source>
</evidence>
<evidence type="ECO:0000256" key="2">
    <source>
        <dbReference type="ARBA" id="ARBA00022630"/>
    </source>
</evidence>
<keyword evidence="2" id="KW-0285">Flavoprotein</keyword>
<evidence type="ECO:0000256" key="1">
    <source>
        <dbReference type="ARBA" id="ARBA00001917"/>
    </source>
</evidence>
<comment type="cofactor">
    <cofactor evidence="1">
        <name>FMN</name>
        <dbReference type="ChEBI" id="CHEBI:58210"/>
    </cofactor>
</comment>
<feature type="domain" description="Flavin reductase like" evidence="5">
    <location>
        <begin position="25"/>
        <end position="171"/>
    </location>
</feature>
<dbReference type="SMART" id="SM00903">
    <property type="entry name" value="Flavin_Reduct"/>
    <property type="match status" value="1"/>
</dbReference>
<dbReference type="InterPro" id="IPR012349">
    <property type="entry name" value="Split_barrel_FMN-bd"/>
</dbReference>
<proteinExistence type="inferred from homology"/>
<dbReference type="EMBL" id="FZOK01000014">
    <property type="protein sequence ID" value="SNS63476.1"/>
    <property type="molecule type" value="Genomic_DNA"/>
</dbReference>
<dbReference type="GO" id="GO:0010181">
    <property type="term" value="F:FMN binding"/>
    <property type="evidence" value="ECO:0007669"/>
    <property type="project" value="InterPro"/>
</dbReference>
<accession>A0A239G275</accession>
<name>A0A239G275_9BACT</name>
<evidence type="ECO:0000313" key="7">
    <source>
        <dbReference type="Proteomes" id="UP000198480"/>
    </source>
</evidence>
<keyword evidence="3" id="KW-0288">FMN</keyword>
<reference evidence="7" key="1">
    <citation type="submission" date="2017-06" db="EMBL/GenBank/DDBJ databases">
        <authorList>
            <person name="Varghese N."/>
            <person name="Submissions S."/>
        </authorList>
    </citation>
    <scope>NUCLEOTIDE SEQUENCE [LARGE SCALE GENOMIC DNA]</scope>
    <source>
        <strain evidence="7">5C</strain>
    </source>
</reference>
<dbReference type="PANTHER" id="PTHR33798">
    <property type="entry name" value="FLAVOPROTEIN OXYGENASE"/>
    <property type="match status" value="1"/>
</dbReference>
<evidence type="ECO:0000313" key="6">
    <source>
        <dbReference type="EMBL" id="SNS63476.1"/>
    </source>
</evidence>
<sequence>MMKVFAKQSLLESDSAFRRDFVNALAGYKSLNLIGSKSHAGQTNLAPFSQVFHIGASPPLVGILFRPHTVERHTLENILETECFTLNHVHESFYQQAHQTAASYKESEFAATGLNEAYKNDFFAPFVEGSRVQLACKLVEKQTLQVNGTVLIIASIEEVYVDAEGLRADGSLDLEALGTVTVSGLDEYYVGKRLAKLSYPKPGKDLEVLIGSDD</sequence>
<dbReference type="InterPro" id="IPR002563">
    <property type="entry name" value="Flavin_Rdtase-like_dom"/>
</dbReference>
<dbReference type="RefSeq" id="WP_089242114.1">
    <property type="nucleotide sequence ID" value="NZ_FZOK01000014.1"/>
</dbReference>
<dbReference type="PANTHER" id="PTHR33798:SF5">
    <property type="entry name" value="FLAVIN REDUCTASE LIKE DOMAIN-CONTAINING PROTEIN"/>
    <property type="match status" value="1"/>
</dbReference>
<evidence type="ECO:0000256" key="4">
    <source>
        <dbReference type="ARBA" id="ARBA00038054"/>
    </source>
</evidence>
<dbReference type="Gene3D" id="2.30.110.10">
    <property type="entry name" value="Electron Transport, Fmn-binding Protein, Chain A"/>
    <property type="match status" value="1"/>
</dbReference>
<keyword evidence="7" id="KW-1185">Reference proteome</keyword>